<reference evidence="2" key="1">
    <citation type="submission" date="2018-02" db="EMBL/GenBank/DDBJ databases">
        <title>Rhizophora mucronata_Transcriptome.</title>
        <authorList>
            <person name="Meera S.P."/>
            <person name="Sreeshan A."/>
            <person name="Augustine A."/>
        </authorList>
    </citation>
    <scope>NUCLEOTIDE SEQUENCE</scope>
    <source>
        <tissue evidence="2">Leaf</tissue>
    </source>
</reference>
<sequence>MRASSVNTVQQNTHATNPNKQKHMNRVNSKSS</sequence>
<feature type="compositionally biased region" description="Polar residues" evidence="1">
    <location>
        <begin position="1"/>
        <end position="19"/>
    </location>
</feature>
<dbReference type="EMBL" id="GGEC01088317">
    <property type="protein sequence ID" value="MBX68801.1"/>
    <property type="molecule type" value="Transcribed_RNA"/>
</dbReference>
<evidence type="ECO:0000313" key="2">
    <source>
        <dbReference type="EMBL" id="MBX68801.1"/>
    </source>
</evidence>
<organism evidence="2">
    <name type="scientific">Rhizophora mucronata</name>
    <name type="common">Asiatic mangrove</name>
    <dbReference type="NCBI Taxonomy" id="61149"/>
    <lineage>
        <taxon>Eukaryota</taxon>
        <taxon>Viridiplantae</taxon>
        <taxon>Streptophyta</taxon>
        <taxon>Embryophyta</taxon>
        <taxon>Tracheophyta</taxon>
        <taxon>Spermatophyta</taxon>
        <taxon>Magnoliopsida</taxon>
        <taxon>eudicotyledons</taxon>
        <taxon>Gunneridae</taxon>
        <taxon>Pentapetalae</taxon>
        <taxon>rosids</taxon>
        <taxon>fabids</taxon>
        <taxon>Malpighiales</taxon>
        <taxon>Rhizophoraceae</taxon>
        <taxon>Rhizophora</taxon>
    </lineage>
</organism>
<name>A0A2P2QPI4_RHIMU</name>
<feature type="region of interest" description="Disordered" evidence="1">
    <location>
        <begin position="1"/>
        <end position="32"/>
    </location>
</feature>
<evidence type="ECO:0000256" key="1">
    <source>
        <dbReference type="SAM" id="MobiDB-lite"/>
    </source>
</evidence>
<dbReference type="AlphaFoldDB" id="A0A2P2QPI4"/>
<protein>
    <submittedName>
        <fullName evidence="2">Uncharacterized protein</fullName>
    </submittedName>
</protein>
<accession>A0A2P2QPI4</accession>
<proteinExistence type="predicted"/>